<sequence length="197" mass="21579">MWTPDKLAKVDVLGANLQAIMDGFGSFSLIASRVLLDSGLGTEKDGVAHFQKDKWYPLNPFLKAFERITKEFGAYTLRQVGSAIPKNALFPPSVINIDTALQAVDVAYHMNHAIGGKALFSPQTGQMLEGIGHYGFERVAGKKQIVSKCDTPYPCGFDEGILLAMAQRFEPTATLVHSTAGCRSRGADYCTYTINWR</sequence>
<gene>
    <name evidence="1" type="ORF">OV287_54650</name>
</gene>
<organism evidence="1 2">
    <name type="scientific">Archangium lansingense</name>
    <dbReference type="NCBI Taxonomy" id="2995310"/>
    <lineage>
        <taxon>Bacteria</taxon>
        <taxon>Pseudomonadati</taxon>
        <taxon>Myxococcota</taxon>
        <taxon>Myxococcia</taxon>
        <taxon>Myxococcales</taxon>
        <taxon>Cystobacterineae</taxon>
        <taxon>Archangiaceae</taxon>
        <taxon>Archangium</taxon>
    </lineage>
</organism>
<dbReference type="Proteomes" id="UP001207654">
    <property type="component" value="Unassembled WGS sequence"/>
</dbReference>
<accession>A0ABT4ARR4</accession>
<proteinExistence type="predicted"/>
<evidence type="ECO:0000313" key="1">
    <source>
        <dbReference type="EMBL" id="MCY1083512.1"/>
    </source>
</evidence>
<dbReference type="RefSeq" id="WP_267542038.1">
    <property type="nucleotide sequence ID" value="NZ_JAPNKA010000001.1"/>
</dbReference>
<reference evidence="1 2" key="1">
    <citation type="submission" date="2022-11" db="EMBL/GenBank/DDBJ databases">
        <title>Minimal conservation of predation-associated metabolite biosynthetic gene clusters underscores biosynthetic potential of Myxococcota including descriptions for ten novel species: Archangium lansinium sp. nov., Myxococcus landrumus sp. nov., Nannocystis bai.</title>
        <authorList>
            <person name="Ahearne A."/>
            <person name="Stevens C."/>
            <person name="Phillips K."/>
        </authorList>
    </citation>
    <scope>NUCLEOTIDE SEQUENCE [LARGE SCALE GENOMIC DNA]</scope>
    <source>
        <strain evidence="1 2">MIWBW</strain>
    </source>
</reference>
<evidence type="ECO:0008006" key="3">
    <source>
        <dbReference type="Google" id="ProtNLM"/>
    </source>
</evidence>
<keyword evidence="2" id="KW-1185">Reference proteome</keyword>
<protein>
    <recommendedName>
        <fullName evidence="3">4-vinyl reductase 4VR domain-containing protein</fullName>
    </recommendedName>
</protein>
<dbReference type="EMBL" id="JAPNKA010000001">
    <property type="protein sequence ID" value="MCY1083512.1"/>
    <property type="molecule type" value="Genomic_DNA"/>
</dbReference>
<evidence type="ECO:0000313" key="2">
    <source>
        <dbReference type="Proteomes" id="UP001207654"/>
    </source>
</evidence>
<name>A0ABT4ARR4_9BACT</name>
<comment type="caution">
    <text evidence="1">The sequence shown here is derived from an EMBL/GenBank/DDBJ whole genome shotgun (WGS) entry which is preliminary data.</text>
</comment>